<evidence type="ECO:0000256" key="2">
    <source>
        <dbReference type="ARBA" id="ARBA00009775"/>
    </source>
</evidence>
<dbReference type="Proteomes" id="UP000005205">
    <property type="component" value="Unassembled WGS sequence"/>
</dbReference>
<dbReference type="PANTHER" id="PTHR13939">
    <property type="entry name" value="NICOTINAMIDE-NUCLEOTIDE AMIDOHYDROLASE PNCC"/>
    <property type="match status" value="1"/>
</dbReference>
<dbReference type="Gene3D" id="3.40.50.620">
    <property type="entry name" value="HUPs"/>
    <property type="match status" value="1"/>
</dbReference>
<protein>
    <recommendedName>
        <fullName evidence="9">SAM-dependent methyltransferase TRM5/TYW2-type domain-containing protein</fullName>
    </recommendedName>
</protein>
<dbReference type="SMART" id="SM00852">
    <property type="entry name" value="MoCF_biosynth"/>
    <property type="match status" value="1"/>
</dbReference>
<dbReference type="FunFam" id="3.30.300.110:FF:000001">
    <property type="entry name" value="tRNA (guanine(37)-N1)-methyltransferase"/>
    <property type="match status" value="1"/>
</dbReference>
<dbReference type="KEGG" id="acep:105625699"/>
<dbReference type="InterPro" id="IPR056596">
    <property type="entry name" value="FLAD1_M"/>
</dbReference>
<dbReference type="OrthoDB" id="270728at2759"/>
<reference evidence="10" key="2">
    <citation type="submission" date="2016-04" db="UniProtKB">
        <authorList>
            <consortium name="EnsemblMetazoa"/>
        </authorList>
    </citation>
    <scope>IDENTIFICATION</scope>
</reference>
<dbReference type="NCBIfam" id="TIGR00177">
    <property type="entry name" value="molyb_syn"/>
    <property type="match status" value="1"/>
</dbReference>
<sequence>MDITLKYDNWRRDVTLKSILPEDIEVPTAYSLVGHIVQLNLRDVHLPYKSIIGQIFLDKTANARTVVNKIDTINTSFRYFAMEILAGERNTITSAKEHGCTYQFDFAQVYWNPRLSTEHTRIITFMTQGDILYDVFAGVGPFAIPAARKKVQVFANDLNPESYKWLQKNAFVNKSDMSQQIRHFCTVSLIVVGDEILRGQIIDTNTSYLAKNLTAAGIKLQKVIMVSDIVDNIAKEIRNASKQYSIVFTSGGVGPTHDDVTYEAVAKAFELKLELNQELFDIYTRMNPDQAEIKRLAIVPNACKIIIIDSEAFPVINIKNVYVLPGSPKYFKPAADTIISRLKGCTPFHFEHIDIALNELSIVNVLDKQAKRWDGKIKIGSYPQYELQTPFTRITLEGPKETIAEAKEELLYHLPIQKIINLKHKFSNFQMNIVLENSKSEKHIKCALDILNDCYERYNQNEIFISFNGGKDCTVVLHLAATIAKLRNISSLLCLYVTDDSFPEID</sequence>
<dbReference type="InterPro" id="IPR036425">
    <property type="entry name" value="MoaB/Mog-like_dom_sf"/>
</dbReference>
<dbReference type="SUPFAM" id="SSF53218">
    <property type="entry name" value="Molybdenum cofactor biosynthesis proteins"/>
    <property type="match status" value="1"/>
</dbReference>
<dbReference type="PROSITE" id="PS51684">
    <property type="entry name" value="SAM_MT_TRM5_TYW2"/>
    <property type="match status" value="1"/>
</dbReference>
<dbReference type="InterPro" id="IPR056744">
    <property type="entry name" value="TRM5/TYW2-like_N"/>
</dbReference>
<comment type="similarity">
    <text evidence="1">In the N-terminal section; belongs to the MoaB/Mog family.</text>
</comment>
<gene>
    <name evidence="10" type="primary">105625699</name>
</gene>
<dbReference type="GO" id="GO:0070901">
    <property type="term" value="P:mitochondrial tRNA methylation"/>
    <property type="evidence" value="ECO:0007669"/>
    <property type="project" value="UniProtKB-ARBA"/>
</dbReference>
<keyword evidence="4" id="KW-0489">Methyltransferase</keyword>
<dbReference type="InterPro" id="IPR014729">
    <property type="entry name" value="Rossmann-like_a/b/a_fold"/>
</dbReference>
<dbReference type="Pfam" id="PF00994">
    <property type="entry name" value="MoCF_biosynth"/>
    <property type="match status" value="1"/>
</dbReference>
<evidence type="ECO:0000256" key="5">
    <source>
        <dbReference type="ARBA" id="ARBA00022679"/>
    </source>
</evidence>
<keyword evidence="11" id="KW-1185">Reference proteome</keyword>
<keyword evidence="6" id="KW-0949">S-adenosyl-L-methionine</keyword>
<evidence type="ECO:0000256" key="8">
    <source>
        <dbReference type="ARBA" id="ARBA00047783"/>
    </source>
</evidence>
<name>A0A158NY05_ATTCE</name>
<comment type="similarity">
    <text evidence="2">Belongs to the class I-like SAM-binding methyltransferase superfamily. TRM5/TYW2 family.</text>
</comment>
<dbReference type="InterPro" id="IPR029063">
    <property type="entry name" value="SAM-dependent_MTases_sf"/>
</dbReference>
<evidence type="ECO:0000313" key="10">
    <source>
        <dbReference type="EnsemblMetazoa" id="XP_012062413.1"/>
    </source>
</evidence>
<evidence type="ECO:0000256" key="6">
    <source>
        <dbReference type="ARBA" id="ARBA00022691"/>
    </source>
</evidence>
<comment type="catalytic activity">
    <reaction evidence="8">
        <text>guanosine(37) in tRNA + S-adenosyl-L-methionine = N(1)-methylguanosine(37) in tRNA + S-adenosyl-L-homocysteine + H(+)</text>
        <dbReference type="Rhea" id="RHEA:36899"/>
        <dbReference type="Rhea" id="RHEA-COMP:10145"/>
        <dbReference type="Rhea" id="RHEA-COMP:10147"/>
        <dbReference type="ChEBI" id="CHEBI:15378"/>
        <dbReference type="ChEBI" id="CHEBI:57856"/>
        <dbReference type="ChEBI" id="CHEBI:59789"/>
        <dbReference type="ChEBI" id="CHEBI:73542"/>
        <dbReference type="ChEBI" id="CHEBI:74269"/>
        <dbReference type="EC" id="2.1.1.228"/>
    </reaction>
</comment>
<evidence type="ECO:0000313" key="11">
    <source>
        <dbReference type="Proteomes" id="UP000005205"/>
    </source>
</evidence>
<dbReference type="PANTHER" id="PTHR13939:SF0">
    <property type="entry name" value="NMN AMIDOHYDROLASE-LIKE PROTEIN YFAY"/>
    <property type="match status" value="1"/>
</dbReference>
<dbReference type="InterPro" id="IPR001453">
    <property type="entry name" value="MoaB/Mog_dom"/>
</dbReference>
<dbReference type="GO" id="GO:0005739">
    <property type="term" value="C:mitochondrion"/>
    <property type="evidence" value="ECO:0007669"/>
    <property type="project" value="GOC"/>
</dbReference>
<keyword evidence="3" id="KW-0963">Cytoplasm</keyword>
<dbReference type="Gene3D" id="3.30.300.110">
    <property type="entry name" value="Met-10+ protein-like domains"/>
    <property type="match status" value="1"/>
</dbReference>
<accession>A0A158NY05</accession>
<reference evidence="11" key="1">
    <citation type="journal article" date="2011" name="PLoS Genet.">
        <title>The genome sequence of the leaf-cutter ant Atta cephalotes reveals insights into its obligate symbiotic lifestyle.</title>
        <authorList>
            <person name="Suen G."/>
            <person name="Teiling C."/>
            <person name="Li L."/>
            <person name="Holt C."/>
            <person name="Abouheif E."/>
            <person name="Bornberg-Bauer E."/>
            <person name="Bouffard P."/>
            <person name="Caldera E.J."/>
            <person name="Cash E."/>
            <person name="Cavanaugh A."/>
            <person name="Denas O."/>
            <person name="Elhaik E."/>
            <person name="Fave M.J."/>
            <person name="Gadau J."/>
            <person name="Gibson J.D."/>
            <person name="Graur D."/>
            <person name="Grubbs K.J."/>
            <person name="Hagen D.E."/>
            <person name="Harkins T.T."/>
            <person name="Helmkampf M."/>
            <person name="Hu H."/>
            <person name="Johnson B.R."/>
            <person name="Kim J."/>
            <person name="Marsh S.E."/>
            <person name="Moeller J.A."/>
            <person name="Munoz-Torres M.C."/>
            <person name="Murphy M.C."/>
            <person name="Naughton M.C."/>
            <person name="Nigam S."/>
            <person name="Overson R."/>
            <person name="Rajakumar R."/>
            <person name="Reese J.T."/>
            <person name="Scott J.J."/>
            <person name="Smith C.R."/>
            <person name="Tao S."/>
            <person name="Tsutsui N.D."/>
            <person name="Viljakainen L."/>
            <person name="Wissler L."/>
            <person name="Yandell M.D."/>
            <person name="Zimmer F."/>
            <person name="Taylor J."/>
            <person name="Slater S.C."/>
            <person name="Clifton S.W."/>
            <person name="Warren W.C."/>
            <person name="Elsik C.G."/>
            <person name="Smith C.D."/>
            <person name="Weinstock G.M."/>
            <person name="Gerardo N.M."/>
            <person name="Currie C.R."/>
        </authorList>
    </citation>
    <scope>NUCLEOTIDE SEQUENCE [LARGE SCALE GENOMIC DNA]</scope>
</reference>
<evidence type="ECO:0000256" key="7">
    <source>
        <dbReference type="ARBA" id="ARBA00022694"/>
    </source>
</evidence>
<dbReference type="STRING" id="12957.A0A158NY05"/>
<keyword evidence="7" id="KW-0819">tRNA processing</keyword>
<evidence type="ECO:0000256" key="3">
    <source>
        <dbReference type="ARBA" id="ARBA00022490"/>
    </source>
</evidence>
<dbReference type="SUPFAM" id="SSF53335">
    <property type="entry name" value="S-adenosyl-L-methionine-dependent methyltransferases"/>
    <property type="match status" value="1"/>
</dbReference>
<evidence type="ECO:0000259" key="9">
    <source>
        <dbReference type="PROSITE" id="PS51684"/>
    </source>
</evidence>
<dbReference type="CDD" id="cd00885">
    <property type="entry name" value="cinA"/>
    <property type="match status" value="1"/>
</dbReference>
<dbReference type="InterPro" id="IPR030382">
    <property type="entry name" value="MeTrfase_TRM5/TYW2"/>
</dbReference>
<dbReference type="Gene3D" id="3.40.50.150">
    <property type="entry name" value="Vaccinia Virus protein VP39"/>
    <property type="match status" value="1"/>
</dbReference>
<dbReference type="Pfam" id="PF24102">
    <property type="entry name" value="FLAD1_M"/>
    <property type="match status" value="1"/>
</dbReference>
<dbReference type="GO" id="GO:0052906">
    <property type="term" value="F:tRNA (guanine(37)-N1)-methyltransferase activity"/>
    <property type="evidence" value="ECO:0007669"/>
    <property type="project" value="UniProtKB-EC"/>
</dbReference>
<dbReference type="Pfam" id="PF25133">
    <property type="entry name" value="TYW2_N_2"/>
    <property type="match status" value="1"/>
</dbReference>
<dbReference type="eggNOG" id="KOG2644">
    <property type="taxonomic scope" value="Eukaryota"/>
</dbReference>
<dbReference type="SUPFAM" id="SSF52402">
    <property type="entry name" value="Adenine nucleotide alpha hydrolases-like"/>
    <property type="match status" value="1"/>
</dbReference>
<dbReference type="InterPro" id="IPR050101">
    <property type="entry name" value="CinA"/>
</dbReference>
<feature type="domain" description="SAM-dependent methyltransferase TRM5/TYW2-type" evidence="9">
    <location>
        <begin position="30"/>
        <end position="174"/>
    </location>
</feature>
<organism evidence="10 11">
    <name type="scientific">Atta cephalotes</name>
    <name type="common">Leafcutter ant</name>
    <dbReference type="NCBI Taxonomy" id="12957"/>
    <lineage>
        <taxon>Eukaryota</taxon>
        <taxon>Metazoa</taxon>
        <taxon>Ecdysozoa</taxon>
        <taxon>Arthropoda</taxon>
        <taxon>Hexapoda</taxon>
        <taxon>Insecta</taxon>
        <taxon>Pterygota</taxon>
        <taxon>Neoptera</taxon>
        <taxon>Endopterygota</taxon>
        <taxon>Hymenoptera</taxon>
        <taxon>Apocrita</taxon>
        <taxon>Aculeata</taxon>
        <taxon>Formicoidea</taxon>
        <taxon>Formicidae</taxon>
        <taxon>Myrmicinae</taxon>
        <taxon>Atta</taxon>
    </lineage>
</organism>
<proteinExistence type="inferred from homology"/>
<keyword evidence="5" id="KW-0808">Transferase</keyword>
<dbReference type="InParanoid" id="A0A158NY05"/>
<dbReference type="Gene3D" id="3.40.980.10">
    <property type="entry name" value="MoaB/Mog-like domain"/>
    <property type="match status" value="1"/>
</dbReference>
<dbReference type="EMBL" id="ADTU01002849">
    <property type="status" value="NOT_ANNOTATED_CDS"/>
    <property type="molecule type" value="Genomic_DNA"/>
</dbReference>
<evidence type="ECO:0000256" key="4">
    <source>
        <dbReference type="ARBA" id="ARBA00022603"/>
    </source>
</evidence>
<dbReference type="EnsemblMetazoa" id="XM_012207023.1">
    <property type="protein sequence ID" value="XP_012062413.1"/>
    <property type="gene ID" value="LOC105625699"/>
</dbReference>
<evidence type="ECO:0000256" key="1">
    <source>
        <dbReference type="ARBA" id="ARBA00007589"/>
    </source>
</evidence>
<dbReference type="AlphaFoldDB" id="A0A158NY05"/>